<sequence>MCPDLELLGASGNGAEGEASLILAVSYIFFFKFRLGRHVSGERSAVWTSLSQMAPADQAKFMNRLITYWPYNLERRALTWPLHAGVIANSITTSIIATRISSDMFLMRADTPFFEGVRQCPKSPLFLGIYSSGVVNLPGTYFRENKPCPSCIVSQSVFNALLSGIAVPMISLPYLSYYVVCFTPFKTASSYDAHYFFGIPPRYRFFKSQSSSLC</sequence>
<name>A0A183U0S3_TOXCA</name>
<keyword evidence="2" id="KW-1185">Reference proteome</keyword>
<reference evidence="1 2" key="2">
    <citation type="submission" date="2018-11" db="EMBL/GenBank/DDBJ databases">
        <authorList>
            <consortium name="Pathogen Informatics"/>
        </authorList>
    </citation>
    <scope>NUCLEOTIDE SEQUENCE [LARGE SCALE GENOMIC DNA]</scope>
</reference>
<dbReference type="Proteomes" id="UP000050794">
    <property type="component" value="Unassembled WGS sequence"/>
</dbReference>
<dbReference type="WBParaSite" id="TCNE_0000209301-mRNA-1">
    <property type="protein sequence ID" value="TCNE_0000209301-mRNA-1"/>
    <property type="gene ID" value="TCNE_0000209301"/>
</dbReference>
<proteinExistence type="predicted"/>
<evidence type="ECO:0000313" key="1">
    <source>
        <dbReference type="EMBL" id="VDM27456.1"/>
    </source>
</evidence>
<dbReference type="EMBL" id="UYWY01001919">
    <property type="protein sequence ID" value="VDM27456.1"/>
    <property type="molecule type" value="Genomic_DNA"/>
</dbReference>
<accession>A0A183U0S3</accession>
<reference evidence="3" key="1">
    <citation type="submission" date="2016-06" db="UniProtKB">
        <authorList>
            <consortium name="WormBaseParasite"/>
        </authorList>
    </citation>
    <scope>IDENTIFICATION</scope>
</reference>
<evidence type="ECO:0000313" key="2">
    <source>
        <dbReference type="Proteomes" id="UP000050794"/>
    </source>
</evidence>
<dbReference type="InterPro" id="IPR057591">
    <property type="entry name" value="TMEM126-like"/>
</dbReference>
<evidence type="ECO:0000313" key="3">
    <source>
        <dbReference type="WBParaSite" id="TCNE_0000209301-mRNA-1"/>
    </source>
</evidence>
<protein>
    <submittedName>
        <fullName evidence="3">Transmembrane protein</fullName>
    </submittedName>
</protein>
<organism evidence="2 3">
    <name type="scientific">Toxocara canis</name>
    <name type="common">Canine roundworm</name>
    <dbReference type="NCBI Taxonomy" id="6265"/>
    <lineage>
        <taxon>Eukaryota</taxon>
        <taxon>Metazoa</taxon>
        <taxon>Ecdysozoa</taxon>
        <taxon>Nematoda</taxon>
        <taxon>Chromadorea</taxon>
        <taxon>Rhabditida</taxon>
        <taxon>Spirurina</taxon>
        <taxon>Ascaridomorpha</taxon>
        <taxon>Ascaridoidea</taxon>
        <taxon>Toxocaridae</taxon>
        <taxon>Toxocara</taxon>
    </lineage>
</organism>
<dbReference type="Pfam" id="PF23408">
    <property type="entry name" value="TMEM126_like"/>
    <property type="match status" value="1"/>
</dbReference>
<dbReference type="AlphaFoldDB" id="A0A183U0S3"/>
<gene>
    <name evidence="1" type="ORF">TCNE_LOCUS2093</name>
</gene>